<dbReference type="Proteomes" id="UP001183881">
    <property type="component" value="Unassembled WGS sequence"/>
</dbReference>
<name>A0ABU2Q7H5_9ACTN</name>
<keyword evidence="3" id="KW-1185">Reference proteome</keyword>
<reference evidence="3" key="1">
    <citation type="submission" date="2023-07" db="EMBL/GenBank/DDBJ databases">
        <title>30 novel species of actinomycetes from the DSMZ collection.</title>
        <authorList>
            <person name="Nouioui I."/>
        </authorList>
    </citation>
    <scope>NUCLEOTIDE SEQUENCE [LARGE SCALE GENOMIC DNA]</scope>
    <source>
        <strain evidence="3">DSM 41636</strain>
    </source>
</reference>
<feature type="compositionally biased region" description="Basic and acidic residues" evidence="1">
    <location>
        <begin position="61"/>
        <end position="71"/>
    </location>
</feature>
<accession>A0ABU2Q7H5</accession>
<organism evidence="2 3">
    <name type="scientific">Streptomyces edwardsiae</name>
    <dbReference type="NCBI Taxonomy" id="3075527"/>
    <lineage>
        <taxon>Bacteria</taxon>
        <taxon>Bacillati</taxon>
        <taxon>Actinomycetota</taxon>
        <taxon>Actinomycetes</taxon>
        <taxon>Kitasatosporales</taxon>
        <taxon>Streptomycetaceae</taxon>
        <taxon>Streptomyces</taxon>
    </lineage>
</organism>
<dbReference type="EMBL" id="JAVRFA010000273">
    <property type="protein sequence ID" value="MDT0400012.1"/>
    <property type="molecule type" value="Genomic_DNA"/>
</dbReference>
<comment type="caution">
    <text evidence="2">The sequence shown here is derived from an EMBL/GenBank/DDBJ whole genome shotgun (WGS) entry which is preliminary data.</text>
</comment>
<dbReference type="RefSeq" id="WP_311649532.1">
    <property type="nucleotide sequence ID" value="NZ_JAVRFA010000273.1"/>
</dbReference>
<evidence type="ECO:0000313" key="2">
    <source>
        <dbReference type="EMBL" id="MDT0400012.1"/>
    </source>
</evidence>
<evidence type="ECO:0000256" key="1">
    <source>
        <dbReference type="SAM" id="MobiDB-lite"/>
    </source>
</evidence>
<protein>
    <recommendedName>
        <fullName evidence="4">ATP-binding protein</fullName>
    </recommendedName>
</protein>
<sequence length="71" mass="7619">PESNGRHRNGGVHRNDDSVETVASADEPDSGMFAAFKPRDPEAVRTSTSNLFGGVHAGRSHARETRGTDNE</sequence>
<feature type="compositionally biased region" description="Basic residues" evidence="1">
    <location>
        <begin position="1"/>
        <end position="11"/>
    </location>
</feature>
<gene>
    <name evidence="2" type="ORF">RM705_35725</name>
</gene>
<feature type="region of interest" description="Disordered" evidence="1">
    <location>
        <begin position="1"/>
        <end position="71"/>
    </location>
</feature>
<evidence type="ECO:0008006" key="4">
    <source>
        <dbReference type="Google" id="ProtNLM"/>
    </source>
</evidence>
<evidence type="ECO:0000313" key="3">
    <source>
        <dbReference type="Proteomes" id="UP001183881"/>
    </source>
</evidence>
<proteinExistence type="predicted"/>
<feature type="non-terminal residue" evidence="2">
    <location>
        <position position="1"/>
    </location>
</feature>